<evidence type="ECO:0000313" key="1">
    <source>
        <dbReference type="EMBL" id="GBM32897.1"/>
    </source>
</evidence>
<dbReference type="PANTHER" id="PTHR37162:SF1">
    <property type="entry name" value="BED-TYPE DOMAIN-CONTAINING PROTEIN"/>
    <property type="match status" value="1"/>
</dbReference>
<dbReference type="PANTHER" id="PTHR37162">
    <property type="entry name" value="HAT FAMILY DIMERISATION DOMAINCONTAINING PROTEIN-RELATED"/>
    <property type="match status" value="1"/>
</dbReference>
<dbReference type="EMBL" id="BGPR01000720">
    <property type="protein sequence ID" value="GBM32897.1"/>
    <property type="molecule type" value="Genomic_DNA"/>
</dbReference>
<gene>
    <name evidence="1" type="ORF">AVEN_13273_1</name>
</gene>
<dbReference type="OrthoDB" id="7762031at2759"/>
<dbReference type="Proteomes" id="UP000499080">
    <property type="component" value="Unassembled WGS sequence"/>
</dbReference>
<accession>A0A4Y2EWJ7</accession>
<proteinExistence type="predicted"/>
<reference evidence="1 2" key="1">
    <citation type="journal article" date="2019" name="Sci. Rep.">
        <title>Orb-weaving spider Araneus ventricosus genome elucidates the spidroin gene catalogue.</title>
        <authorList>
            <person name="Kono N."/>
            <person name="Nakamura H."/>
            <person name="Ohtoshi R."/>
            <person name="Moran D.A.P."/>
            <person name="Shinohara A."/>
            <person name="Yoshida Y."/>
            <person name="Fujiwara M."/>
            <person name="Mori M."/>
            <person name="Tomita M."/>
            <person name="Arakawa K."/>
        </authorList>
    </citation>
    <scope>NUCLEOTIDE SEQUENCE [LARGE SCALE GENOMIC DNA]</scope>
</reference>
<evidence type="ECO:0008006" key="3">
    <source>
        <dbReference type="Google" id="ProtNLM"/>
    </source>
</evidence>
<dbReference type="AlphaFoldDB" id="A0A4Y2EWJ7"/>
<protein>
    <recommendedName>
        <fullName evidence="3">DUF4371 domain-containing protein</fullName>
    </recommendedName>
</protein>
<organism evidence="1 2">
    <name type="scientific">Araneus ventricosus</name>
    <name type="common">Orbweaver spider</name>
    <name type="synonym">Epeira ventricosa</name>
    <dbReference type="NCBI Taxonomy" id="182803"/>
    <lineage>
        <taxon>Eukaryota</taxon>
        <taxon>Metazoa</taxon>
        <taxon>Ecdysozoa</taxon>
        <taxon>Arthropoda</taxon>
        <taxon>Chelicerata</taxon>
        <taxon>Arachnida</taxon>
        <taxon>Araneae</taxon>
        <taxon>Araneomorphae</taxon>
        <taxon>Entelegynae</taxon>
        <taxon>Araneoidea</taxon>
        <taxon>Araneidae</taxon>
        <taxon>Araneus</taxon>
    </lineage>
</organism>
<evidence type="ECO:0000313" key="2">
    <source>
        <dbReference type="Proteomes" id="UP000499080"/>
    </source>
</evidence>
<keyword evidence="2" id="KW-1185">Reference proteome</keyword>
<comment type="caution">
    <text evidence="1">The sequence shown here is derived from an EMBL/GenBank/DDBJ whole genome shotgun (WGS) entry which is preliminary data.</text>
</comment>
<name>A0A4Y2EWJ7_ARAVE</name>
<sequence length="173" mass="19727">MVKLHMDCPPIICCFWTSDPRKNLPRPLTSLSDRTVNLEATLLGFLTEKSLPFAVAPDHLELVKEMSKALNRITVHRNAAPYKARFGISKTVKEALYDGLQKEFFSLNLDESTNSSNRKILTVLLNYMTKDGNISTKHLSSYCVDNVNSETMFQGLLQIFDKNNIPWQNWMSV</sequence>